<dbReference type="Pfam" id="PF08234">
    <property type="entry name" value="Spindle_Spc25"/>
    <property type="match status" value="1"/>
</dbReference>
<evidence type="ECO:0000256" key="6">
    <source>
        <dbReference type="ARBA" id="ARBA00022776"/>
    </source>
</evidence>
<dbReference type="InterPro" id="IPR045143">
    <property type="entry name" value="Spc25"/>
</dbReference>
<evidence type="ECO:0000256" key="5">
    <source>
        <dbReference type="ARBA" id="ARBA00022618"/>
    </source>
</evidence>
<evidence type="ECO:0000313" key="14">
    <source>
        <dbReference type="EMBL" id="KAH3698712.1"/>
    </source>
</evidence>
<proteinExistence type="inferred from homology"/>
<keyword evidence="6 11" id="KW-0498">Mitosis</keyword>
<dbReference type="AlphaFoldDB" id="A0A9D3YF63"/>
<keyword evidence="4 11" id="KW-0158">Chromosome</keyword>
<dbReference type="InterPro" id="IPR013255">
    <property type="entry name" value="Spc25_C"/>
</dbReference>
<keyword evidence="8 11" id="KW-0131">Cell cycle</keyword>
<dbReference type="OrthoDB" id="6353017at2759"/>
<comment type="similarity">
    <text evidence="2 11">Belongs to the SPC25 family.</text>
</comment>
<dbReference type="PANTHER" id="PTHR14281">
    <property type="entry name" value="KINETOCHORE PROTEIN SPC25-RELATED"/>
    <property type="match status" value="1"/>
</dbReference>
<keyword evidence="5 11" id="KW-0132">Cell division</keyword>
<evidence type="ECO:0000259" key="13">
    <source>
        <dbReference type="Pfam" id="PF08234"/>
    </source>
</evidence>
<evidence type="ECO:0000256" key="3">
    <source>
        <dbReference type="ARBA" id="ARBA00013692"/>
    </source>
</evidence>
<evidence type="ECO:0000256" key="12">
    <source>
        <dbReference type="SAM" id="Coils"/>
    </source>
</evidence>
<feature type="domain" description="Chromosome segregation protein Spc25 C-terminal" evidence="13">
    <location>
        <begin position="145"/>
        <end position="216"/>
    </location>
</feature>
<dbReference type="Gene3D" id="3.30.457.50">
    <property type="entry name" value="Chromosome segregation protein Spc25"/>
    <property type="match status" value="1"/>
</dbReference>
<sequence>METGTELVQELQSLRERLQQARGKLQFWMKDEMDQLLQARTTHHQSVLKTLQIEKLDNEKYNAEVKQLSQTVENLRNELEELYTVTHGMSEKAVKTEEEVEVLKQNISDLKNEIEIPTKAKQKLEYLENGSKVFGEALGLEYRKTKGNRIQVIFTQIDEKNPKTPFYFFMRLEGPSRKYVVSDVEPPVEGLQELTQELIQTNNLRKFMIQVRRKFQALVKAQ</sequence>
<comment type="subunit">
    <text evidence="10">Component of the NDC80 complex, which is composed of ndc80, cdca1, spbc24 and spbc25. The NDC80 complex interacts with mis12 and zwint.</text>
</comment>
<keyword evidence="11" id="KW-0995">Kinetochore</keyword>
<gene>
    <name evidence="14" type="ORF">DPMN_086259</name>
</gene>
<reference evidence="14" key="2">
    <citation type="submission" date="2020-11" db="EMBL/GenBank/DDBJ databases">
        <authorList>
            <person name="McCartney M.A."/>
            <person name="Auch B."/>
            <person name="Kono T."/>
            <person name="Mallez S."/>
            <person name="Becker A."/>
            <person name="Gohl D.M."/>
            <person name="Silverstein K.A.T."/>
            <person name="Koren S."/>
            <person name="Bechman K.B."/>
            <person name="Herman A."/>
            <person name="Abrahante J.E."/>
            <person name="Garbe J."/>
        </authorList>
    </citation>
    <scope>NUCLEOTIDE SEQUENCE</scope>
    <source>
        <strain evidence="14">Duluth1</strain>
        <tissue evidence="14">Whole animal</tissue>
    </source>
</reference>
<keyword evidence="15" id="KW-1185">Reference proteome</keyword>
<evidence type="ECO:0000256" key="2">
    <source>
        <dbReference type="ARBA" id="ARBA00006379"/>
    </source>
</evidence>
<comment type="caution">
    <text evidence="14">The sequence shown here is derived from an EMBL/GenBank/DDBJ whole genome shotgun (WGS) entry which is preliminary data.</text>
</comment>
<dbReference type="CDD" id="cd23784">
    <property type="entry name" value="RWD_Spc25"/>
    <property type="match status" value="1"/>
</dbReference>
<evidence type="ECO:0000256" key="7">
    <source>
        <dbReference type="ARBA" id="ARBA00023054"/>
    </source>
</evidence>
<dbReference type="GO" id="GO:0051301">
    <property type="term" value="P:cell division"/>
    <property type="evidence" value="ECO:0007669"/>
    <property type="project" value="UniProtKB-UniRule"/>
</dbReference>
<dbReference type="FunFam" id="3.30.457.50:FF:000001">
    <property type="entry name" value="Probable kinetochore protein spc25"/>
    <property type="match status" value="1"/>
</dbReference>
<organism evidence="14 15">
    <name type="scientific">Dreissena polymorpha</name>
    <name type="common">Zebra mussel</name>
    <name type="synonym">Mytilus polymorpha</name>
    <dbReference type="NCBI Taxonomy" id="45954"/>
    <lineage>
        <taxon>Eukaryota</taxon>
        <taxon>Metazoa</taxon>
        <taxon>Spiralia</taxon>
        <taxon>Lophotrochozoa</taxon>
        <taxon>Mollusca</taxon>
        <taxon>Bivalvia</taxon>
        <taxon>Autobranchia</taxon>
        <taxon>Heteroconchia</taxon>
        <taxon>Euheterodonta</taxon>
        <taxon>Imparidentia</taxon>
        <taxon>Neoheterodontei</taxon>
        <taxon>Myida</taxon>
        <taxon>Dreissenoidea</taxon>
        <taxon>Dreissenidae</taxon>
        <taxon>Dreissena</taxon>
    </lineage>
</organism>
<evidence type="ECO:0000256" key="8">
    <source>
        <dbReference type="ARBA" id="ARBA00023306"/>
    </source>
</evidence>
<dbReference type="GO" id="GO:0031262">
    <property type="term" value="C:Ndc80 complex"/>
    <property type="evidence" value="ECO:0007669"/>
    <property type="project" value="InterPro"/>
</dbReference>
<evidence type="ECO:0000256" key="1">
    <source>
        <dbReference type="ARBA" id="ARBA00004584"/>
    </source>
</evidence>
<protein>
    <recommendedName>
        <fullName evidence="3 11">Kinetochore protein SPC25</fullName>
    </recommendedName>
</protein>
<evidence type="ECO:0000256" key="11">
    <source>
        <dbReference type="RuleBase" id="RU367150"/>
    </source>
</evidence>
<evidence type="ECO:0000256" key="10">
    <source>
        <dbReference type="ARBA" id="ARBA00065771"/>
    </source>
</evidence>
<accession>A0A9D3YF63</accession>
<evidence type="ECO:0000313" key="15">
    <source>
        <dbReference type="Proteomes" id="UP000828390"/>
    </source>
</evidence>
<keyword evidence="11" id="KW-0539">Nucleus</keyword>
<feature type="coiled-coil region" evidence="12">
    <location>
        <begin position="1"/>
        <end position="113"/>
    </location>
</feature>
<dbReference type="GO" id="GO:0007059">
    <property type="term" value="P:chromosome segregation"/>
    <property type="evidence" value="ECO:0007669"/>
    <property type="project" value="InterPro"/>
</dbReference>
<dbReference type="GO" id="GO:0005634">
    <property type="term" value="C:nucleus"/>
    <property type="evidence" value="ECO:0007669"/>
    <property type="project" value="UniProtKB-SubCell"/>
</dbReference>
<name>A0A9D3YF63_DREPO</name>
<comment type="function">
    <text evidence="11">Acts as a component of the essential kinetochore-associated NDC80 complex, which is required for chromosome segregation and spindle checkpoint activity.</text>
</comment>
<evidence type="ECO:0000256" key="9">
    <source>
        <dbReference type="ARBA" id="ARBA00023328"/>
    </source>
</evidence>
<evidence type="ECO:0000256" key="4">
    <source>
        <dbReference type="ARBA" id="ARBA00022454"/>
    </source>
</evidence>
<keyword evidence="9 11" id="KW-0137">Centromere</keyword>
<comment type="subcellular location">
    <subcellularLocation>
        <location evidence="1">Chromosome</location>
        <location evidence="1">Centromere</location>
    </subcellularLocation>
    <subcellularLocation>
        <location evidence="11">Nucleus</location>
    </subcellularLocation>
    <subcellularLocation>
        <location evidence="11">Chromosome</location>
        <location evidence="11">Centromere</location>
        <location evidence="11">Kinetochore</location>
    </subcellularLocation>
</comment>
<keyword evidence="7 12" id="KW-0175">Coiled coil</keyword>
<dbReference type="PANTHER" id="PTHR14281:SF0">
    <property type="entry name" value="KINETOCHORE PROTEIN SPC25"/>
    <property type="match status" value="1"/>
</dbReference>
<dbReference type="EMBL" id="JAIWYP010000016">
    <property type="protein sequence ID" value="KAH3698712.1"/>
    <property type="molecule type" value="Genomic_DNA"/>
</dbReference>
<reference evidence="14" key="1">
    <citation type="journal article" date="2019" name="bioRxiv">
        <title>The Genome of the Zebra Mussel, Dreissena polymorpha: A Resource for Invasive Species Research.</title>
        <authorList>
            <person name="McCartney M.A."/>
            <person name="Auch B."/>
            <person name="Kono T."/>
            <person name="Mallez S."/>
            <person name="Zhang Y."/>
            <person name="Obille A."/>
            <person name="Becker A."/>
            <person name="Abrahante J.E."/>
            <person name="Garbe J."/>
            <person name="Badalamenti J.P."/>
            <person name="Herman A."/>
            <person name="Mangelson H."/>
            <person name="Liachko I."/>
            <person name="Sullivan S."/>
            <person name="Sone E.D."/>
            <person name="Koren S."/>
            <person name="Silverstein K.A.T."/>
            <person name="Beckman K.B."/>
            <person name="Gohl D.M."/>
        </authorList>
    </citation>
    <scope>NUCLEOTIDE SEQUENCE</scope>
    <source>
        <strain evidence="14">Duluth1</strain>
        <tissue evidence="14">Whole animal</tissue>
    </source>
</reference>
<dbReference type="Proteomes" id="UP000828390">
    <property type="component" value="Unassembled WGS sequence"/>
</dbReference>